<dbReference type="InParanoid" id="C1F442"/>
<organism evidence="2 3">
    <name type="scientific">Acidobacterium capsulatum (strain ATCC 51196 / DSM 11244 / BCRC 80197 / JCM 7670 / NBRC 15755 / NCIMB 13165 / 161)</name>
    <dbReference type="NCBI Taxonomy" id="240015"/>
    <lineage>
        <taxon>Bacteria</taxon>
        <taxon>Pseudomonadati</taxon>
        <taxon>Acidobacteriota</taxon>
        <taxon>Terriglobia</taxon>
        <taxon>Terriglobales</taxon>
        <taxon>Acidobacteriaceae</taxon>
        <taxon>Acidobacterium</taxon>
    </lineage>
</organism>
<dbReference type="InterPro" id="IPR024623">
    <property type="entry name" value="YtxH"/>
</dbReference>
<dbReference type="PANTHER" id="PTHR35792">
    <property type="entry name" value="GENERAL STRESS PROTEIN"/>
    <property type="match status" value="1"/>
</dbReference>
<evidence type="ECO:0000313" key="2">
    <source>
        <dbReference type="EMBL" id="ACO32340.1"/>
    </source>
</evidence>
<evidence type="ECO:0000313" key="3">
    <source>
        <dbReference type="Proteomes" id="UP000002207"/>
    </source>
</evidence>
<keyword evidence="3" id="KW-1185">Reference proteome</keyword>
<keyword evidence="1" id="KW-1133">Transmembrane helix</keyword>
<protein>
    <recommendedName>
        <fullName evidence="4">YtxH domain-containing protein</fullName>
    </recommendedName>
</protein>
<dbReference type="SUPFAM" id="SSF58113">
    <property type="entry name" value="Apolipoprotein A-I"/>
    <property type="match status" value="1"/>
</dbReference>
<dbReference type="AlphaFoldDB" id="C1F442"/>
<sequence length="196" mass="21530">MRMAGACRAQDFELLVARWLRPAASVQREAAGRHLHERASEGNLLPCTGSGNLLTPKPCKNKEITMSDRTNGFSWFLAGLGLGALVGVLYAPKSGRETREEILSSAREGSEYLRDRSRQAAEQVGEYADRSRARVNEYVDRGRTQWNSYVNQGRQFVHEQTDKVTAAVEAGKQAYQTAASGNAGGFHEVETPEGQA</sequence>
<evidence type="ECO:0000256" key="1">
    <source>
        <dbReference type="SAM" id="Phobius"/>
    </source>
</evidence>
<dbReference type="eggNOG" id="COG4980">
    <property type="taxonomic scope" value="Bacteria"/>
</dbReference>
<dbReference type="Gene3D" id="1.20.120.20">
    <property type="entry name" value="Apolipoprotein"/>
    <property type="match status" value="1"/>
</dbReference>
<accession>C1F442</accession>
<keyword evidence="1" id="KW-0472">Membrane</keyword>
<proteinExistence type="predicted"/>
<dbReference type="EMBL" id="CP001472">
    <property type="protein sequence ID" value="ACO32340.1"/>
    <property type="molecule type" value="Genomic_DNA"/>
</dbReference>
<feature type="transmembrane region" description="Helical" evidence="1">
    <location>
        <begin position="72"/>
        <end position="91"/>
    </location>
</feature>
<dbReference type="STRING" id="240015.ACP_1069"/>
<dbReference type="Pfam" id="PF12732">
    <property type="entry name" value="YtxH"/>
    <property type="match status" value="1"/>
</dbReference>
<dbReference type="PANTHER" id="PTHR35792:SF2">
    <property type="entry name" value="GENERAL STRESS PROTEIN"/>
    <property type="match status" value="1"/>
</dbReference>
<dbReference type="KEGG" id="aca:ACP_1069"/>
<reference evidence="2 3" key="1">
    <citation type="journal article" date="2009" name="Appl. Environ. Microbiol.">
        <title>Three genomes from the phylum Acidobacteria provide insight into the lifestyles of these microorganisms in soils.</title>
        <authorList>
            <person name="Ward N.L."/>
            <person name="Challacombe J.F."/>
            <person name="Janssen P.H."/>
            <person name="Henrissat B."/>
            <person name="Coutinho P.M."/>
            <person name="Wu M."/>
            <person name="Xie G."/>
            <person name="Haft D.H."/>
            <person name="Sait M."/>
            <person name="Badger J."/>
            <person name="Barabote R.D."/>
            <person name="Bradley B."/>
            <person name="Brettin T.S."/>
            <person name="Brinkac L.M."/>
            <person name="Bruce D."/>
            <person name="Creasy T."/>
            <person name="Daugherty S.C."/>
            <person name="Davidsen T.M."/>
            <person name="DeBoy R.T."/>
            <person name="Detter J.C."/>
            <person name="Dodson R.J."/>
            <person name="Durkin A.S."/>
            <person name="Ganapathy A."/>
            <person name="Gwinn-Giglio M."/>
            <person name="Han C.S."/>
            <person name="Khouri H."/>
            <person name="Kiss H."/>
            <person name="Kothari S.P."/>
            <person name="Madupu R."/>
            <person name="Nelson K.E."/>
            <person name="Nelson W.C."/>
            <person name="Paulsen I."/>
            <person name="Penn K."/>
            <person name="Ren Q."/>
            <person name="Rosovitz M.J."/>
            <person name="Selengut J.D."/>
            <person name="Shrivastava S."/>
            <person name="Sullivan S.A."/>
            <person name="Tapia R."/>
            <person name="Thompson L.S."/>
            <person name="Watkins K.L."/>
            <person name="Yang Q."/>
            <person name="Yu C."/>
            <person name="Zafar N."/>
            <person name="Zhou L."/>
            <person name="Kuske C.R."/>
        </authorList>
    </citation>
    <scope>NUCLEOTIDE SEQUENCE [LARGE SCALE GENOMIC DNA]</scope>
    <source>
        <strain evidence="3">ATCC 51196 / DSM 11244 / BCRC 80197 / JCM 7670 / NBRC 15755 / NCIMB 13165 / 161</strain>
    </source>
</reference>
<dbReference type="InterPro" id="IPR052928">
    <property type="entry name" value="Desiccation-related_membrane"/>
</dbReference>
<evidence type="ECO:0008006" key="4">
    <source>
        <dbReference type="Google" id="ProtNLM"/>
    </source>
</evidence>
<dbReference type="HOGENOM" id="CLU_1387667_0_0_0"/>
<keyword evidence="1" id="KW-0812">Transmembrane</keyword>
<gene>
    <name evidence="2" type="ordered locus">ACP_1069</name>
</gene>
<name>C1F442_ACIC5</name>
<dbReference type="Proteomes" id="UP000002207">
    <property type="component" value="Chromosome"/>
</dbReference>